<evidence type="ECO:0000256" key="2">
    <source>
        <dbReference type="SAM" id="Phobius"/>
    </source>
</evidence>
<dbReference type="PANTHER" id="PTHR43630:SF2">
    <property type="entry name" value="GLYCOSYLTRANSFERASE"/>
    <property type="match status" value="1"/>
</dbReference>
<protein>
    <submittedName>
        <fullName evidence="4">Glycosyltransferase</fullName>
    </submittedName>
</protein>
<feature type="transmembrane region" description="Helical" evidence="2">
    <location>
        <begin position="299"/>
        <end position="318"/>
    </location>
</feature>
<keyword evidence="2" id="KW-0812">Transmembrane</keyword>
<accession>A0A4R5VBF6</accession>
<reference evidence="4 5" key="1">
    <citation type="submission" date="2019-03" db="EMBL/GenBank/DDBJ databases">
        <title>Algoriphagus aquimaris sp. nov., isolated form marine sediment in Pohang, Korea.</title>
        <authorList>
            <person name="Kim J."/>
            <person name="Yoon S.-H."/>
            <person name="Lee S.-S."/>
        </authorList>
    </citation>
    <scope>NUCLEOTIDE SEQUENCE [LARGE SCALE GENOMIC DNA]</scope>
    <source>
        <strain evidence="4 5">F21</strain>
    </source>
</reference>
<comment type="similarity">
    <text evidence="1">Belongs to the glycosyltransferase 2 family. WaaE/KdtX subfamily.</text>
</comment>
<proteinExistence type="inferred from homology"/>
<organism evidence="4 5">
    <name type="scientific">Algoriphagus formosus</name>
    <dbReference type="NCBI Taxonomy" id="2007308"/>
    <lineage>
        <taxon>Bacteria</taxon>
        <taxon>Pseudomonadati</taxon>
        <taxon>Bacteroidota</taxon>
        <taxon>Cytophagia</taxon>
        <taxon>Cytophagales</taxon>
        <taxon>Cyclobacteriaceae</taxon>
        <taxon>Algoriphagus</taxon>
    </lineage>
</organism>
<dbReference type="Proteomes" id="UP000295438">
    <property type="component" value="Unassembled WGS sequence"/>
</dbReference>
<keyword evidence="2" id="KW-0472">Membrane</keyword>
<dbReference type="InterPro" id="IPR001173">
    <property type="entry name" value="Glyco_trans_2-like"/>
</dbReference>
<dbReference type="Gene3D" id="3.90.550.10">
    <property type="entry name" value="Spore Coat Polysaccharide Biosynthesis Protein SpsA, Chain A"/>
    <property type="match status" value="1"/>
</dbReference>
<feature type="transmembrane region" description="Helical" evidence="2">
    <location>
        <begin position="272"/>
        <end position="293"/>
    </location>
</feature>
<evidence type="ECO:0000313" key="4">
    <source>
        <dbReference type="EMBL" id="TDK49530.1"/>
    </source>
</evidence>
<dbReference type="GO" id="GO:0016740">
    <property type="term" value="F:transferase activity"/>
    <property type="evidence" value="ECO:0007669"/>
    <property type="project" value="UniProtKB-KW"/>
</dbReference>
<dbReference type="PANTHER" id="PTHR43630">
    <property type="entry name" value="POLY-BETA-1,6-N-ACETYL-D-GLUCOSAMINE SYNTHASE"/>
    <property type="match status" value="1"/>
</dbReference>
<comment type="caution">
    <text evidence="4">The sequence shown here is derived from an EMBL/GenBank/DDBJ whole genome shotgun (WGS) entry which is preliminary data.</text>
</comment>
<evidence type="ECO:0000313" key="5">
    <source>
        <dbReference type="Proteomes" id="UP000295438"/>
    </source>
</evidence>
<feature type="transmembrane region" description="Helical" evidence="2">
    <location>
        <begin position="6"/>
        <end position="29"/>
    </location>
</feature>
<dbReference type="EMBL" id="SMUW01000025">
    <property type="protein sequence ID" value="TDK49530.1"/>
    <property type="molecule type" value="Genomic_DNA"/>
</dbReference>
<keyword evidence="2" id="KW-1133">Transmembrane helix</keyword>
<feature type="domain" description="Glycosyltransferase 2-like" evidence="3">
    <location>
        <begin position="48"/>
        <end position="212"/>
    </location>
</feature>
<dbReference type="InterPro" id="IPR029044">
    <property type="entry name" value="Nucleotide-diphossugar_trans"/>
</dbReference>
<feature type="transmembrane region" description="Helical" evidence="2">
    <location>
        <begin position="338"/>
        <end position="359"/>
    </location>
</feature>
<dbReference type="Pfam" id="PF00535">
    <property type="entry name" value="Glycos_transf_2"/>
    <property type="match status" value="1"/>
</dbReference>
<dbReference type="SUPFAM" id="SSF53448">
    <property type="entry name" value="Nucleotide-diphospho-sugar transferases"/>
    <property type="match status" value="1"/>
</dbReference>
<keyword evidence="4" id="KW-0808">Transferase</keyword>
<evidence type="ECO:0000256" key="1">
    <source>
        <dbReference type="ARBA" id="ARBA00038494"/>
    </source>
</evidence>
<keyword evidence="5" id="KW-1185">Reference proteome</keyword>
<evidence type="ECO:0000259" key="3">
    <source>
        <dbReference type="Pfam" id="PF00535"/>
    </source>
</evidence>
<sequence>MEDRIAVIVFAWILAFLSISPFVIGLWHLRFRWKRFPAKSSGQFPKVSILVAARNEEKDLPRLLASLDKLSYPAEKLDFLFANDQSEDHTLEILHQWAAGKENVTIISTEKLEPGRNGKAKALAELGKLCQGEILFLTDADCEVPRDWIQSLLAAFIGKTGMVLGITQVAGRSLLGRFQELDWWMTLGFVKVAADWGIPTTGLGNNMSISREAYFASGGFEGVSKSLTEDLEISRKIRQAGFTISHQVSEKALARTKAEESLPRLLKQRKRWMSGVVTLPWYWQLALGLQFALYPLISYLILSNWFFGLLFFMLKVLLHSSFIQHFASKTGQSLKRYLLFLFDFYFLPLTLLSILYYFWPSSTEWKSRKYR</sequence>
<gene>
    <name evidence="4" type="ORF">E1898_02875</name>
</gene>
<name>A0A4R5VBF6_9BACT</name>
<dbReference type="AlphaFoldDB" id="A0A4R5VBF6"/>